<sequence length="183" mass="20426">MVILMTKFGIVPGLQVGQNVLRSSLQSSMSMIRETSMQNPIGNIIQSASETLEHTSQGLPRVGTLKNPKSEGTLNVGSKYEAFTSKGASVDTFLGTRSEKVVSSFLQNELAGPLHSENNVLQMVLKHQEVIEELMEENEKLRQILVEELKVSPSKFRVSNSRTKSLSPCSDCFECRRRQRKQK</sequence>
<reference evidence="2" key="1">
    <citation type="journal article" date="2023" name="Plant J.">
        <title>The genome of the king protea, Protea cynaroides.</title>
        <authorList>
            <person name="Chang J."/>
            <person name="Duong T.A."/>
            <person name="Schoeman C."/>
            <person name="Ma X."/>
            <person name="Roodt D."/>
            <person name="Barker N."/>
            <person name="Li Z."/>
            <person name="Van de Peer Y."/>
            <person name="Mizrachi E."/>
        </authorList>
    </citation>
    <scope>NUCLEOTIDE SEQUENCE</scope>
    <source>
        <tissue evidence="2">Young leaves</tissue>
    </source>
</reference>
<dbReference type="PANTHER" id="PTHR36051">
    <property type="entry name" value="DYNAMIN"/>
    <property type="match status" value="1"/>
</dbReference>
<dbReference type="PANTHER" id="PTHR36051:SF2">
    <property type="entry name" value="DYNAMIN"/>
    <property type="match status" value="1"/>
</dbReference>
<dbReference type="EMBL" id="JAMYWD010000012">
    <property type="protein sequence ID" value="KAJ4950368.1"/>
    <property type="molecule type" value="Genomic_DNA"/>
</dbReference>
<keyword evidence="3" id="KW-1185">Reference proteome</keyword>
<accession>A0A9Q0GMI1</accession>
<feature type="coiled-coil region" evidence="1">
    <location>
        <begin position="124"/>
        <end position="151"/>
    </location>
</feature>
<dbReference type="Proteomes" id="UP001141806">
    <property type="component" value="Unassembled WGS sequence"/>
</dbReference>
<dbReference type="OrthoDB" id="1934430at2759"/>
<organism evidence="2 3">
    <name type="scientific">Protea cynaroides</name>
    <dbReference type="NCBI Taxonomy" id="273540"/>
    <lineage>
        <taxon>Eukaryota</taxon>
        <taxon>Viridiplantae</taxon>
        <taxon>Streptophyta</taxon>
        <taxon>Embryophyta</taxon>
        <taxon>Tracheophyta</taxon>
        <taxon>Spermatophyta</taxon>
        <taxon>Magnoliopsida</taxon>
        <taxon>Proteales</taxon>
        <taxon>Proteaceae</taxon>
        <taxon>Protea</taxon>
    </lineage>
</organism>
<proteinExistence type="predicted"/>
<protein>
    <submittedName>
        <fullName evidence="2">Uncharacterized protein</fullName>
    </submittedName>
</protein>
<name>A0A9Q0GMI1_9MAGN</name>
<evidence type="ECO:0000313" key="2">
    <source>
        <dbReference type="EMBL" id="KAJ4950368.1"/>
    </source>
</evidence>
<evidence type="ECO:0000256" key="1">
    <source>
        <dbReference type="SAM" id="Coils"/>
    </source>
</evidence>
<gene>
    <name evidence="2" type="ORF">NE237_027200</name>
</gene>
<dbReference type="AlphaFoldDB" id="A0A9Q0GMI1"/>
<keyword evidence="1" id="KW-0175">Coiled coil</keyword>
<comment type="caution">
    <text evidence="2">The sequence shown here is derived from an EMBL/GenBank/DDBJ whole genome shotgun (WGS) entry which is preliminary data.</text>
</comment>
<evidence type="ECO:0000313" key="3">
    <source>
        <dbReference type="Proteomes" id="UP001141806"/>
    </source>
</evidence>